<sequence length="167" mass="19052">MRLSNLRAPFWASELRRSSVSSSFSSSRTCKKVGSQTYPGFQFLDLLLATFQSYLFCFIQSLLEVFNGLFHLLSHHCCLKNNHILQEILDADGLCFRINGGRSVLNYPLAFSLLSVLMLLFKIPPLPFPCFLYPCALPLGFYFTTPASNPVTFTTLQCPQMLWYEKK</sequence>
<dbReference type="Ensembl" id="ENSTGUT00000028125.1">
    <property type="protein sequence ID" value="ENSTGUP00000020515.1"/>
    <property type="gene ID" value="ENSTGUG00000025346.1"/>
</dbReference>
<protein>
    <submittedName>
        <fullName evidence="1">Uncharacterized protein</fullName>
    </submittedName>
</protein>
<name>A0A674GDH3_TAEGU</name>
<reference evidence="1 2" key="1">
    <citation type="journal article" date="2010" name="Nature">
        <title>The genome of a songbird.</title>
        <authorList>
            <person name="Warren W.C."/>
            <person name="Clayton D.F."/>
            <person name="Ellegren H."/>
            <person name="Arnold A.P."/>
            <person name="Hillier L.W."/>
            <person name="Kunstner A."/>
            <person name="Searle S."/>
            <person name="White S."/>
            <person name="Vilella A.J."/>
            <person name="Fairley S."/>
            <person name="Heger A."/>
            <person name="Kong L."/>
            <person name="Ponting C.P."/>
            <person name="Jarvis E.D."/>
            <person name="Mello C.V."/>
            <person name="Minx P."/>
            <person name="Lovell P."/>
            <person name="Velho T.A."/>
            <person name="Ferris M."/>
            <person name="Balakrishnan C.N."/>
            <person name="Sinha S."/>
            <person name="Blatti C."/>
            <person name="London S.E."/>
            <person name="Li Y."/>
            <person name="Lin Y.C."/>
            <person name="George J."/>
            <person name="Sweedler J."/>
            <person name="Southey B."/>
            <person name="Gunaratne P."/>
            <person name="Watson M."/>
            <person name="Nam K."/>
            <person name="Backstrom N."/>
            <person name="Smeds L."/>
            <person name="Nabholz B."/>
            <person name="Itoh Y."/>
            <person name="Whitney O."/>
            <person name="Pfenning A.R."/>
            <person name="Howard J."/>
            <person name="Volker M."/>
            <person name="Skinner B.M."/>
            <person name="Griffin D.K."/>
            <person name="Ye L."/>
            <person name="McLaren W.M."/>
            <person name="Flicek P."/>
            <person name="Quesada V."/>
            <person name="Velasco G."/>
            <person name="Lopez-Otin C."/>
            <person name="Puente X.S."/>
            <person name="Olender T."/>
            <person name="Lancet D."/>
            <person name="Smit A.F."/>
            <person name="Hubley R."/>
            <person name="Konkel M.K."/>
            <person name="Walker J.A."/>
            <person name="Batzer M.A."/>
            <person name="Gu W."/>
            <person name="Pollock D.D."/>
            <person name="Chen L."/>
            <person name="Cheng Z."/>
            <person name="Eichler E.E."/>
            <person name="Stapley J."/>
            <person name="Slate J."/>
            <person name="Ekblom R."/>
            <person name="Birkhead T."/>
            <person name="Burke T."/>
            <person name="Burt D."/>
            <person name="Scharff C."/>
            <person name="Adam I."/>
            <person name="Richard H."/>
            <person name="Sultan M."/>
            <person name="Soldatov A."/>
            <person name="Lehrach H."/>
            <person name="Edwards S.V."/>
            <person name="Yang S.P."/>
            <person name="Li X."/>
            <person name="Graves T."/>
            <person name="Fulton L."/>
            <person name="Nelson J."/>
            <person name="Chinwalla A."/>
            <person name="Hou S."/>
            <person name="Mardis E.R."/>
            <person name="Wilson R.K."/>
        </authorList>
    </citation>
    <scope>NUCLEOTIDE SEQUENCE [LARGE SCALE GENOMIC DNA]</scope>
</reference>
<dbReference type="InParanoid" id="A0A674GDH3"/>
<reference evidence="1" key="2">
    <citation type="submission" date="2025-08" db="UniProtKB">
        <authorList>
            <consortium name="Ensembl"/>
        </authorList>
    </citation>
    <scope>IDENTIFICATION</scope>
</reference>
<keyword evidence="2" id="KW-1185">Reference proteome</keyword>
<dbReference type="Proteomes" id="UP000007754">
    <property type="component" value="Chromosome 1"/>
</dbReference>
<dbReference type="AlphaFoldDB" id="A0A674GDH3"/>
<accession>A0A674GDH3</accession>
<reference evidence="1" key="3">
    <citation type="submission" date="2025-09" db="UniProtKB">
        <authorList>
            <consortium name="Ensembl"/>
        </authorList>
    </citation>
    <scope>IDENTIFICATION</scope>
</reference>
<evidence type="ECO:0000313" key="2">
    <source>
        <dbReference type="Proteomes" id="UP000007754"/>
    </source>
</evidence>
<organism evidence="1 2">
    <name type="scientific">Taeniopygia guttata</name>
    <name type="common">Zebra finch</name>
    <name type="synonym">Poephila guttata</name>
    <dbReference type="NCBI Taxonomy" id="59729"/>
    <lineage>
        <taxon>Eukaryota</taxon>
        <taxon>Metazoa</taxon>
        <taxon>Chordata</taxon>
        <taxon>Craniata</taxon>
        <taxon>Vertebrata</taxon>
        <taxon>Euteleostomi</taxon>
        <taxon>Archelosauria</taxon>
        <taxon>Archosauria</taxon>
        <taxon>Dinosauria</taxon>
        <taxon>Saurischia</taxon>
        <taxon>Theropoda</taxon>
        <taxon>Coelurosauria</taxon>
        <taxon>Aves</taxon>
        <taxon>Neognathae</taxon>
        <taxon>Neoaves</taxon>
        <taxon>Telluraves</taxon>
        <taxon>Australaves</taxon>
        <taxon>Passeriformes</taxon>
        <taxon>Passeroidea</taxon>
        <taxon>Estrildidae</taxon>
        <taxon>Estrildinae</taxon>
        <taxon>Taeniopygia</taxon>
    </lineage>
</organism>
<proteinExistence type="predicted"/>
<evidence type="ECO:0000313" key="1">
    <source>
        <dbReference type="Ensembl" id="ENSTGUP00000020515.1"/>
    </source>
</evidence>